<accession>A0A0F9GYB8</accession>
<gene>
    <name evidence="1" type="ORF">LCGC14_1771030</name>
</gene>
<protein>
    <submittedName>
        <fullName evidence="1">Uncharacterized protein</fullName>
    </submittedName>
</protein>
<feature type="non-terminal residue" evidence="1">
    <location>
        <position position="91"/>
    </location>
</feature>
<reference evidence="1" key="1">
    <citation type="journal article" date="2015" name="Nature">
        <title>Complex archaea that bridge the gap between prokaryotes and eukaryotes.</title>
        <authorList>
            <person name="Spang A."/>
            <person name="Saw J.H."/>
            <person name="Jorgensen S.L."/>
            <person name="Zaremba-Niedzwiedzka K."/>
            <person name="Martijn J."/>
            <person name="Lind A.E."/>
            <person name="van Eijk R."/>
            <person name="Schleper C."/>
            <person name="Guy L."/>
            <person name="Ettema T.J."/>
        </authorList>
    </citation>
    <scope>NUCLEOTIDE SEQUENCE</scope>
</reference>
<evidence type="ECO:0000313" key="1">
    <source>
        <dbReference type="EMBL" id="KKM03775.1"/>
    </source>
</evidence>
<comment type="caution">
    <text evidence="1">The sequence shown here is derived from an EMBL/GenBank/DDBJ whole genome shotgun (WGS) entry which is preliminary data.</text>
</comment>
<dbReference type="AlphaFoldDB" id="A0A0F9GYB8"/>
<organism evidence="1">
    <name type="scientific">marine sediment metagenome</name>
    <dbReference type="NCBI Taxonomy" id="412755"/>
    <lineage>
        <taxon>unclassified sequences</taxon>
        <taxon>metagenomes</taxon>
        <taxon>ecological metagenomes</taxon>
    </lineage>
</organism>
<dbReference type="EMBL" id="LAZR01016603">
    <property type="protein sequence ID" value="KKM03775.1"/>
    <property type="molecule type" value="Genomic_DNA"/>
</dbReference>
<name>A0A0F9GYB8_9ZZZZ</name>
<proteinExistence type="predicted"/>
<sequence>MSKPIKYFKNIFTLSILFLLFGATSILAQDGTIYPLDAPAEPNAIPLETGGVDDQPASETWFRQWGDPMARNITKATLTPFLQEAGKANGT</sequence>